<dbReference type="RefSeq" id="WP_270056245.1">
    <property type="nucleotide sequence ID" value="NZ_CP115149.1"/>
</dbReference>
<proteinExistence type="predicted"/>
<keyword evidence="2" id="KW-1185">Reference proteome</keyword>
<sequence length="103" mass="10792">MADLKEAAEQFAKDLVNQNIAGLMMAFTPNGMGQAMALQSQMQAAGGPQPTGTPTVTVELQGQDGDDHLVDIVMSSDAGSRTIATRWKDVAGSWKVDGISLKA</sequence>
<name>A0ABY7M5A2_9CHLR</name>
<gene>
    <name evidence="1" type="ORF">O0235_13210</name>
</gene>
<dbReference type="EMBL" id="CP115149">
    <property type="protein sequence ID" value="WBL35720.1"/>
    <property type="molecule type" value="Genomic_DNA"/>
</dbReference>
<dbReference type="Proteomes" id="UP001212803">
    <property type="component" value="Chromosome"/>
</dbReference>
<accession>A0ABY7M5A2</accession>
<organism evidence="1 2">
    <name type="scientific">Tepidiforma flava</name>
    <dbReference type="NCBI Taxonomy" id="3004094"/>
    <lineage>
        <taxon>Bacteria</taxon>
        <taxon>Bacillati</taxon>
        <taxon>Chloroflexota</taxon>
        <taxon>Tepidiformia</taxon>
        <taxon>Tepidiformales</taxon>
        <taxon>Tepidiformaceae</taxon>
        <taxon>Tepidiforma</taxon>
    </lineage>
</organism>
<evidence type="ECO:0008006" key="3">
    <source>
        <dbReference type="Google" id="ProtNLM"/>
    </source>
</evidence>
<evidence type="ECO:0000313" key="1">
    <source>
        <dbReference type="EMBL" id="WBL35720.1"/>
    </source>
</evidence>
<reference evidence="1 2" key="1">
    <citation type="journal article" date="2023" name="ISME J.">
        <title>Thermophilic Dehalococcoidia with unusual traits shed light on an unexpected past.</title>
        <authorList>
            <person name="Palmer M."/>
            <person name="Covington J.K."/>
            <person name="Zhou E.M."/>
            <person name="Thomas S.C."/>
            <person name="Habib N."/>
            <person name="Seymour C.O."/>
            <person name="Lai D."/>
            <person name="Johnston J."/>
            <person name="Hashimi A."/>
            <person name="Jiao J.Y."/>
            <person name="Muok A.R."/>
            <person name="Liu L."/>
            <person name="Xian W.D."/>
            <person name="Zhi X.Y."/>
            <person name="Li M.M."/>
            <person name="Silva L.P."/>
            <person name="Bowen B.P."/>
            <person name="Louie K."/>
            <person name="Briegel A."/>
            <person name="Pett-Ridge J."/>
            <person name="Weber P.K."/>
            <person name="Tocheva E.I."/>
            <person name="Woyke T."/>
            <person name="Northen T.R."/>
            <person name="Mayali X."/>
            <person name="Li W.J."/>
            <person name="Hedlund B.P."/>
        </authorList>
    </citation>
    <scope>NUCLEOTIDE SEQUENCE [LARGE SCALE GENOMIC DNA]</scope>
    <source>
        <strain evidence="1 2">YIM 72310</strain>
    </source>
</reference>
<evidence type="ECO:0000313" key="2">
    <source>
        <dbReference type="Proteomes" id="UP001212803"/>
    </source>
</evidence>
<protein>
    <recommendedName>
        <fullName evidence="3">DUF4878 domain-containing protein</fullName>
    </recommendedName>
</protein>